<evidence type="ECO:0000259" key="5">
    <source>
        <dbReference type="PROSITE" id="PS50042"/>
    </source>
</evidence>
<protein>
    <submittedName>
        <fullName evidence="8">Rap guanine nucleotide exchange factor 2-like</fullName>
    </submittedName>
</protein>
<dbReference type="PANTHER" id="PTHR23113">
    <property type="entry name" value="GUANINE NUCLEOTIDE EXCHANGE FACTOR"/>
    <property type="match status" value="1"/>
</dbReference>
<dbReference type="GO" id="GO:0007265">
    <property type="term" value="P:Ras protein signal transduction"/>
    <property type="evidence" value="ECO:0007669"/>
    <property type="project" value="TreeGrafter"/>
</dbReference>
<reference evidence="8" key="1">
    <citation type="submission" date="2020-04" db="EMBL/GenBank/DDBJ databases">
        <authorList>
            <person name="Neveu A P."/>
        </authorList>
    </citation>
    <scope>NUCLEOTIDE SEQUENCE</scope>
    <source>
        <tissue evidence="8">Whole embryo</tissue>
    </source>
</reference>
<dbReference type="InterPro" id="IPR000651">
    <property type="entry name" value="Ras-like_Gua-exchang_fac_N"/>
</dbReference>
<dbReference type="GO" id="GO:0005085">
    <property type="term" value="F:guanyl-nucleotide exchange factor activity"/>
    <property type="evidence" value="ECO:0007669"/>
    <property type="project" value="UniProtKB-KW"/>
</dbReference>
<dbReference type="InterPro" id="IPR001478">
    <property type="entry name" value="PDZ"/>
</dbReference>
<dbReference type="Pfam" id="PF00617">
    <property type="entry name" value="RasGEF"/>
    <property type="match status" value="1"/>
</dbReference>
<evidence type="ECO:0000259" key="7">
    <source>
        <dbReference type="PROSITE" id="PS50212"/>
    </source>
</evidence>
<dbReference type="Gene3D" id="2.30.42.10">
    <property type="match status" value="1"/>
</dbReference>
<dbReference type="InterPro" id="IPR001895">
    <property type="entry name" value="RASGEF_cat_dom"/>
</dbReference>
<feature type="compositionally biased region" description="Low complexity" evidence="3">
    <location>
        <begin position="1952"/>
        <end position="1961"/>
    </location>
</feature>
<feature type="compositionally biased region" description="Low complexity" evidence="3">
    <location>
        <begin position="1341"/>
        <end position="1354"/>
    </location>
</feature>
<accession>A0A6F9DR18</accession>
<dbReference type="SUPFAM" id="SSF51206">
    <property type="entry name" value="cAMP-binding domain-like"/>
    <property type="match status" value="2"/>
</dbReference>
<dbReference type="SUPFAM" id="SSF48366">
    <property type="entry name" value="Ras GEF"/>
    <property type="match status" value="1"/>
</dbReference>
<feature type="compositionally biased region" description="Basic and acidic residues" evidence="3">
    <location>
        <begin position="1531"/>
        <end position="1545"/>
    </location>
</feature>
<dbReference type="PROSITE" id="PS00720">
    <property type="entry name" value="RASGEF"/>
    <property type="match status" value="1"/>
</dbReference>
<dbReference type="GO" id="GO:0016324">
    <property type="term" value="C:apical plasma membrane"/>
    <property type="evidence" value="ECO:0007669"/>
    <property type="project" value="TreeGrafter"/>
</dbReference>
<evidence type="ECO:0000256" key="2">
    <source>
        <dbReference type="PROSITE-ProRule" id="PRU00168"/>
    </source>
</evidence>
<dbReference type="InterPro" id="IPR000159">
    <property type="entry name" value="RA_dom"/>
</dbReference>
<sequence>MSLGSLDKELLFALRTPTQKRTERELSVIYSSLCRLETLSSMKEQSLRTLCSLARYETHNANEILFRKDDPCRCWYILMCGSVFIQGSMFLPYACFGKQIPGTKRRGCQCLVLEPSEMIAIDYPDMTLHSGGITTRPHAFRHSSSNSASSTLDSVIEVDSTSSESLHSSPMHQAMATNLHKAANGQVTMRDDISQSSFSKDIDDGEEDMEEPDIDEDDSISLHSTSSIVIKDLVIEVLKKDIADRNGDDLEILLEFTKSLRAFSNMTEPIRRALCKVMVFAWVEKAGTVVLKDDELLDSWSVIINGQVQVKTKDGSSDTELVMGDSFGVEATLQSQNHKGVMYTCCDDCQFLCIAQQEYYDVLHQGQENIQNITDESGQIVMVKEKREFDGGAKKGNIVIRGNADSLLHHLLEDNTIDATYTDDFLLTYRAFGNEPRKICSKLLEWFDNTMFRDKVIRVILLWVNNHFNDFECDWRMMALLEKFEGKLHQHQLQGEMMLFNIACNAKAKPRTVSITRQSNEVDLGFEIIGGSENNFPIYIDKVKEGSSAEEKGVKRGDLLMEVNGQNFEKLSKEKAHVILNKNTELNMTLKTSLFPFKQMVEELSNPQKKKKGKGDDKMPHAPGNRAGRMSLTMLPNDGSDTFDTKHRKGGSLSEKTKRFISKFNVLPKMLSTDGVEQVSVDDSMLGPQSRPRYMSGSATIDGPRSFFHSSTVSLSNPDLLDPAAYEMGALSEVPEDVIKVYRADQTHRFVCVNRDTTAGDAVVHACKEYGIIDDVENYALYKVSVQGEKFVKQSKLPDPLAKLANIPLGSRYYLKNTMNSEQLLPDENIPELLKEANFSFLDLNCFEVALHLTREDYKMFQQTQPTNFIEDLFHLDAELTQFKDFEELVNRELFWVVTTICKEPNLIQRSKIIKHFIKIAQHCKIIKNLNSTFALVSGLGYRAVSRMKQTWEKVPAKSTRLFEELQALMDPSRNMSKYRTLLNDYISQPPVIPYIPVVKKDLYFLHLGNDTIVDGLINFEKMRMIGKEIRNICRLCVADSSQIIPSAAVTHQKELDKGTSSMYMTLTRRGRRSSFNNAKRMYEDQMNVRRVKQYMQQMEIINDEDKLMEMSKAVEPPLRVQQNRRQATDSPSRSSKTLPMAPRSGSSSSGSGTLPSRNNSEPHLASVPVIALHPTKKKIPVSSLPKFGAQSPQALKKLMALSEEGDGRKSREYRRSESSSSHELSPTGSPYLSPKHDDVKGAQGNHTVGLENVNRNNNRLSLPSATAAEPSPPAIHSAPATNKRFFPVTGANNSAPSSSRSSIASTSSLGTISSSNPTLSSTSSLGGGNSPRSGSPVPWTGSVGSLSSTASASPRLLHGQQKNPQRSSSSSSADTVKSAGGRHHHERPVIKQNRNARSGSFGGSMISAMSDRRLAHISTSTSTPSLNAPGAGSQASLILPNHPQIPRTPSIDSGVVSAGSLSADSTIFTNSTDDADIFARGYHSHQYHQHHHHHQPNRTRKNEIQQSQQQNESSASTSTDRQRPPAVTSHQHDSSREGDPDKVEQTFLSGFRGQGDPPRPDNKDPYLASGGGITACDGPKLVGDMSVYHPGHVPPGGQKPFGALKGIHDYLICERHAAARRQFRTPNYAYNYTQTVQQYSPRPEQRHKSPDAILEEQLLFELQQQRPAFNKQRRKQSPPPDTPTNLVDVRRLSLSKSDPSLHNAPNWESVAGQEFTASAVRPSMRLPLPNRTSSPKGIVQQNSLENMSPYSPVSDNVFMASQNNHLHSTPTGRAQVHIQARESPNTTPNGPARRFANDQSFNWQYPGQNEQLSKSANNIPFLPQALNDRLNATMPTMGHYAYNRSPTGHFTEQSYTGTPGTHHRPVKSSSFDIYNAQPTNHVSGSVSREFDARRKTSQDWSETDLDGDKLQQTMKAWGSSTSLPATPLSTKSMVPNSKHHLTTSSGVAPNSSHSPGSVKKSSSRLPPPAPPQRTSSIGRSRQLRLGSGSSSPHSSPPMSPSSTDGHVSFDDVISQQATRISLPPSGQLANGNVVHHNRLSFSTGPDHKASSNERRSLPSYTEAVKQIKQKNMFPSPLPKSYRSFTIDPHENQEQVSQV</sequence>
<feature type="domain" description="PDZ" evidence="6">
    <location>
        <begin position="512"/>
        <end position="582"/>
    </location>
</feature>
<dbReference type="SMART" id="SM00229">
    <property type="entry name" value="RasGEFN"/>
    <property type="match status" value="1"/>
</dbReference>
<feature type="region of interest" description="Disordered" evidence="3">
    <location>
        <begin position="194"/>
        <end position="218"/>
    </location>
</feature>
<feature type="compositionally biased region" description="Acidic residues" evidence="3">
    <location>
        <begin position="203"/>
        <end position="218"/>
    </location>
</feature>
<feature type="region of interest" description="Disordered" evidence="3">
    <location>
        <begin position="604"/>
        <end position="633"/>
    </location>
</feature>
<organism evidence="8">
    <name type="scientific">Phallusia mammillata</name>
    <dbReference type="NCBI Taxonomy" id="59560"/>
    <lineage>
        <taxon>Eukaryota</taxon>
        <taxon>Metazoa</taxon>
        <taxon>Chordata</taxon>
        <taxon>Tunicata</taxon>
        <taxon>Ascidiacea</taxon>
        <taxon>Phlebobranchia</taxon>
        <taxon>Ascidiidae</taxon>
        <taxon>Phallusia</taxon>
    </lineage>
</organism>
<feature type="region of interest" description="Disordered" evidence="3">
    <location>
        <begin position="1203"/>
        <end position="1406"/>
    </location>
</feature>
<feature type="region of interest" description="Disordered" evidence="3">
    <location>
        <begin position="1420"/>
        <end position="1453"/>
    </location>
</feature>
<dbReference type="PROSITE" id="PS50042">
    <property type="entry name" value="CNMP_BINDING_3"/>
    <property type="match status" value="1"/>
</dbReference>
<dbReference type="InterPro" id="IPR018490">
    <property type="entry name" value="cNMP-bd_dom_sf"/>
</dbReference>
<feature type="region of interest" description="Disordered" evidence="3">
    <location>
        <begin position="1486"/>
        <end position="1571"/>
    </location>
</feature>
<dbReference type="SUPFAM" id="SSF50156">
    <property type="entry name" value="PDZ domain-like"/>
    <property type="match status" value="1"/>
</dbReference>
<dbReference type="PANTHER" id="PTHR23113:SF249">
    <property type="entry name" value="RAP GUANINE NUCLEOTIDE EXCHANGE FACTOR 6"/>
    <property type="match status" value="1"/>
</dbReference>
<dbReference type="SMART" id="SM00314">
    <property type="entry name" value="RA"/>
    <property type="match status" value="1"/>
</dbReference>
<proteinExistence type="evidence at transcript level"/>
<dbReference type="InterPro" id="IPR014710">
    <property type="entry name" value="RmlC-like_jellyroll"/>
</dbReference>
<dbReference type="InterPro" id="IPR023578">
    <property type="entry name" value="Ras_GEF_dom_sf"/>
</dbReference>
<dbReference type="InterPro" id="IPR000595">
    <property type="entry name" value="cNMP-bd_dom"/>
</dbReference>
<feature type="compositionally biased region" description="Polar residues" evidence="3">
    <location>
        <begin position="1121"/>
        <end position="1138"/>
    </location>
</feature>
<feature type="compositionally biased region" description="Basic and acidic residues" evidence="3">
    <location>
        <begin position="1889"/>
        <end position="1898"/>
    </location>
</feature>
<dbReference type="Gene3D" id="2.60.120.10">
    <property type="entry name" value="Jelly Rolls"/>
    <property type="match status" value="2"/>
</dbReference>
<evidence type="ECO:0000313" key="8">
    <source>
        <dbReference type="EMBL" id="CAB3265438.1"/>
    </source>
</evidence>
<feature type="compositionally biased region" description="Low complexity" evidence="3">
    <location>
        <begin position="1506"/>
        <end position="1519"/>
    </location>
</feature>
<gene>
    <name evidence="8" type="primary">Rapgef2</name>
</gene>
<dbReference type="InterPro" id="IPR036964">
    <property type="entry name" value="RASGEF_cat_dom_sf"/>
</dbReference>
<feature type="compositionally biased region" description="Basic and acidic residues" evidence="3">
    <location>
        <begin position="2046"/>
        <end position="2057"/>
    </location>
</feature>
<dbReference type="PROSITE" id="PS50212">
    <property type="entry name" value="RASGEF_NTER"/>
    <property type="match status" value="1"/>
</dbReference>
<dbReference type="PROSITE" id="PS50106">
    <property type="entry name" value="PDZ"/>
    <property type="match status" value="1"/>
</dbReference>
<feature type="compositionally biased region" description="Low complexity" evidence="3">
    <location>
        <begin position="1291"/>
        <end position="1325"/>
    </location>
</feature>
<evidence type="ECO:0000259" key="4">
    <source>
        <dbReference type="PROSITE" id="PS50009"/>
    </source>
</evidence>
<feature type="compositionally biased region" description="Low complexity" evidence="3">
    <location>
        <begin position="1920"/>
        <end position="1933"/>
    </location>
</feature>
<dbReference type="Gene3D" id="1.20.870.10">
    <property type="entry name" value="Son of sevenless (SoS) protein Chain: S domain 1"/>
    <property type="match status" value="1"/>
</dbReference>
<feature type="domain" description="Ras-GEF" evidence="4">
    <location>
        <begin position="845"/>
        <end position="1070"/>
    </location>
</feature>
<feature type="compositionally biased region" description="Basic residues" evidence="3">
    <location>
        <begin position="1486"/>
        <end position="1500"/>
    </location>
</feature>
<name>A0A6F9DR18_9ASCI</name>
<dbReference type="CDD" id="cd06224">
    <property type="entry name" value="REM"/>
    <property type="match status" value="1"/>
</dbReference>
<dbReference type="InterPro" id="IPR008937">
    <property type="entry name" value="Ras-like_GEF"/>
</dbReference>
<dbReference type="CDD" id="cd00155">
    <property type="entry name" value="RasGEF"/>
    <property type="match status" value="1"/>
</dbReference>
<dbReference type="SMART" id="SM00228">
    <property type="entry name" value="PDZ"/>
    <property type="match status" value="1"/>
</dbReference>
<dbReference type="SMART" id="SM00100">
    <property type="entry name" value="cNMP"/>
    <property type="match status" value="1"/>
</dbReference>
<keyword evidence="1 2" id="KW-0344">Guanine-nucleotide releasing factor</keyword>
<dbReference type="InterPro" id="IPR019804">
    <property type="entry name" value="Ras_G-nucl-exch_fac_CS"/>
</dbReference>
<evidence type="ECO:0000259" key="6">
    <source>
        <dbReference type="PROSITE" id="PS50106"/>
    </source>
</evidence>
<feature type="compositionally biased region" description="Basic and acidic residues" evidence="3">
    <location>
        <begin position="1206"/>
        <end position="1218"/>
    </location>
</feature>
<feature type="region of interest" description="Disordered" evidence="3">
    <location>
        <begin position="1669"/>
        <end position="1688"/>
    </location>
</feature>
<dbReference type="SMART" id="SM00147">
    <property type="entry name" value="RasGEF"/>
    <property type="match status" value="1"/>
</dbReference>
<feature type="region of interest" description="Disordered" evidence="3">
    <location>
        <begin position="2039"/>
        <end position="2099"/>
    </location>
</feature>
<dbReference type="InterPro" id="IPR036034">
    <property type="entry name" value="PDZ_sf"/>
</dbReference>
<feature type="domain" description="N-terminal Ras-GEF" evidence="7">
    <location>
        <begin position="395"/>
        <end position="507"/>
    </location>
</feature>
<dbReference type="CDD" id="cd00038">
    <property type="entry name" value="CAP_ED"/>
    <property type="match status" value="2"/>
</dbReference>
<feature type="region of interest" description="Disordered" evidence="3">
    <location>
        <begin position="1116"/>
        <end position="1163"/>
    </location>
</feature>
<evidence type="ECO:0000256" key="3">
    <source>
        <dbReference type="SAM" id="MobiDB-lite"/>
    </source>
</evidence>
<dbReference type="Gene3D" id="1.10.840.10">
    <property type="entry name" value="Ras guanine-nucleotide exchange factors catalytic domain"/>
    <property type="match status" value="1"/>
</dbReference>
<feature type="region of interest" description="Disordered" evidence="3">
    <location>
        <begin position="1879"/>
        <end position="2009"/>
    </location>
</feature>
<feature type="compositionally biased region" description="Low complexity" evidence="3">
    <location>
        <begin position="1976"/>
        <end position="1994"/>
    </location>
</feature>
<feature type="domain" description="Cyclic nucleotide-binding" evidence="5">
    <location>
        <begin position="262"/>
        <end position="363"/>
    </location>
</feature>
<dbReference type="EMBL" id="LR789576">
    <property type="protein sequence ID" value="CAB3265438.1"/>
    <property type="molecule type" value="mRNA"/>
</dbReference>
<dbReference type="PROSITE" id="PS50009">
    <property type="entry name" value="RASGEF_CAT"/>
    <property type="match status" value="1"/>
</dbReference>
<dbReference type="Pfam" id="PF00618">
    <property type="entry name" value="RasGEF_N"/>
    <property type="match status" value="1"/>
</dbReference>
<dbReference type="Pfam" id="PF00595">
    <property type="entry name" value="PDZ"/>
    <property type="match status" value="1"/>
</dbReference>
<evidence type="ECO:0000256" key="1">
    <source>
        <dbReference type="ARBA" id="ARBA00022658"/>
    </source>
</evidence>